<dbReference type="BioCyc" id="PSYR629263:G11X0-5859-MONOMER"/>
<comment type="caution">
    <text evidence="1">The sequence shown here is derived from an EMBL/GenBank/DDBJ whole genome shotgun (WGS) entry which is preliminary data.</text>
</comment>
<accession>F3GI21</accession>
<sequence length="37" mass="4423">MGRGFLNSDRAVGIILFFLGARRYIRGLFFIHRELFY</sequence>
<gene>
    <name evidence="1" type="ORF">PSYPI_32238</name>
</gene>
<dbReference type="AlphaFoldDB" id="F3GI21"/>
<reference evidence="1 2" key="1">
    <citation type="journal article" date="2011" name="PLoS Pathog.">
        <title>Dynamic evolution of pathogenicity revealed by sequencing and comparative genomics of 19 Pseudomonas syringae isolates.</title>
        <authorList>
            <person name="Baltrus D.A."/>
            <person name="Nishimura M.T."/>
            <person name="Romanchuk A."/>
            <person name="Chang J.H."/>
            <person name="Mukhtar M.S."/>
            <person name="Cherkis K."/>
            <person name="Roach J."/>
            <person name="Grant S.R."/>
            <person name="Jones C.D."/>
            <person name="Dangl J.L."/>
        </authorList>
    </citation>
    <scope>NUCLEOTIDE SEQUENCE [LARGE SCALE GENOMIC DNA]</scope>
    <source>
        <strain evidence="1 2">1704B</strain>
    </source>
</reference>
<dbReference type="Proteomes" id="UP000004986">
    <property type="component" value="Unassembled WGS sequence"/>
</dbReference>
<dbReference type="EMBL" id="AEAI01001743">
    <property type="protein sequence ID" value="EGH46724.1"/>
    <property type="molecule type" value="Genomic_DNA"/>
</dbReference>
<proteinExistence type="predicted"/>
<name>F3GI21_PSESJ</name>
<keyword evidence="2" id="KW-1185">Reference proteome</keyword>
<organism evidence="1 2">
    <name type="scientific">Pseudomonas syringae pv. pisi str. 1704B</name>
    <dbReference type="NCBI Taxonomy" id="629263"/>
    <lineage>
        <taxon>Bacteria</taxon>
        <taxon>Pseudomonadati</taxon>
        <taxon>Pseudomonadota</taxon>
        <taxon>Gammaproteobacteria</taxon>
        <taxon>Pseudomonadales</taxon>
        <taxon>Pseudomonadaceae</taxon>
        <taxon>Pseudomonas</taxon>
        <taxon>Pseudomonas syringae</taxon>
    </lineage>
</organism>
<protein>
    <submittedName>
        <fullName evidence="1">Uncharacterized protein</fullName>
    </submittedName>
</protein>
<evidence type="ECO:0000313" key="1">
    <source>
        <dbReference type="EMBL" id="EGH46724.1"/>
    </source>
</evidence>
<dbReference type="HOGENOM" id="CLU_216434_0_0_6"/>
<evidence type="ECO:0000313" key="2">
    <source>
        <dbReference type="Proteomes" id="UP000004986"/>
    </source>
</evidence>